<dbReference type="PROSITE" id="PS51318">
    <property type="entry name" value="TAT"/>
    <property type="match status" value="1"/>
</dbReference>
<dbReference type="Gene3D" id="3.10.310.50">
    <property type="match status" value="1"/>
</dbReference>
<keyword evidence="1" id="KW-0175">Coiled coil</keyword>
<dbReference type="InterPro" id="IPR006311">
    <property type="entry name" value="TAT_signal"/>
</dbReference>
<keyword evidence="3" id="KW-0472">Membrane</keyword>
<protein>
    <submittedName>
        <fullName evidence="6">TPM domain-containing protein</fullName>
    </submittedName>
</protein>
<keyword evidence="7" id="KW-1185">Reference proteome</keyword>
<feature type="compositionally biased region" description="Gly residues" evidence="2">
    <location>
        <begin position="174"/>
        <end position="191"/>
    </location>
</feature>
<evidence type="ECO:0000313" key="6">
    <source>
        <dbReference type="EMBL" id="MFD1721450.1"/>
    </source>
</evidence>
<accession>A0ABW4LFC0</accession>
<name>A0ABW4LFC0_9MICO</name>
<feature type="signal peptide" evidence="4">
    <location>
        <begin position="1"/>
        <end position="39"/>
    </location>
</feature>
<evidence type="ECO:0000256" key="3">
    <source>
        <dbReference type="SAM" id="Phobius"/>
    </source>
</evidence>
<feature type="coiled-coil region" evidence="1">
    <location>
        <begin position="355"/>
        <end position="382"/>
    </location>
</feature>
<keyword evidence="4" id="KW-0732">Signal</keyword>
<evidence type="ECO:0000259" key="5">
    <source>
        <dbReference type="Pfam" id="PF04536"/>
    </source>
</evidence>
<organism evidence="6 7">
    <name type="scientific">Amnibacterium endophyticum</name>
    <dbReference type="NCBI Taxonomy" id="2109337"/>
    <lineage>
        <taxon>Bacteria</taxon>
        <taxon>Bacillati</taxon>
        <taxon>Actinomycetota</taxon>
        <taxon>Actinomycetes</taxon>
        <taxon>Micrococcales</taxon>
        <taxon>Microbacteriaceae</taxon>
        <taxon>Amnibacterium</taxon>
    </lineage>
</organism>
<sequence length="703" mass="72139">MSAADSIRSTGGNMRRRRLVAGLALGAALALAGAPAAFAEPPVDLGSQQLVDASDVLTPDEETQVRDALQSYDTATGNDLRVVFVDTFTDPSDRRGWSETTAEQGSFSDPGLVLAVATGARQYGFATAADFPVDDSAVQQVASSDLEPAFGRGDWAGGVEAFATGLQDAQQNGAGSGGGTSGGGTSDGGATGTASSGSGVGASIVIGLLVLAAAVVIVLLVLRRRSRQQEQRSEVAAGPPPVDQEELDRRASRALIALDDDLTTSEQELGFATAEFGDDATGVFAQALTRAKATSREAFGIRQQLDDDDPETPEQRRAMTERIIALCEQAEGVLQEQKTSFDELRRLEQQLPQLVPAARQQHDALTARAAEAERALEGIERRFGEPAVRGAADDLQQARDLLDLSAQALGDAERDGAAGGEATVAVRSAQQANSQAGVLLDGIVSAPGEFMAARRRLDDAVADTQQDLVEAERAPQPTPELTEAIAGARKAIGEVELQAPHAGLATMEEADARLERALAPVRDAARRRQRAVETLPRVIDAADDAVRAARRYIENRRGGVGSTARTRLAEAARQLDVARDRQHDDPVAALEAAQRAQSLANQARDQAEQDVNRWHDDDWGGGGWGGRRRSSGGDVLAGAVIAGVLGGILGGGGRGGGGWSAGGGYGSGGGFGGGGGGWGGGGGGFGGGGGGGFGGGGGGGGSF</sequence>
<dbReference type="Proteomes" id="UP001597347">
    <property type="component" value="Unassembled WGS sequence"/>
</dbReference>
<dbReference type="InterPro" id="IPR007621">
    <property type="entry name" value="TPM_dom"/>
</dbReference>
<keyword evidence="3" id="KW-1133">Transmembrane helix</keyword>
<evidence type="ECO:0000256" key="4">
    <source>
        <dbReference type="SAM" id="SignalP"/>
    </source>
</evidence>
<keyword evidence="3" id="KW-0812">Transmembrane</keyword>
<dbReference type="Pfam" id="PF04536">
    <property type="entry name" value="TPM_phosphatase"/>
    <property type="match status" value="1"/>
</dbReference>
<reference evidence="7" key="1">
    <citation type="journal article" date="2019" name="Int. J. Syst. Evol. Microbiol.">
        <title>The Global Catalogue of Microorganisms (GCM) 10K type strain sequencing project: providing services to taxonomists for standard genome sequencing and annotation.</title>
        <authorList>
            <consortium name="The Broad Institute Genomics Platform"/>
            <consortium name="The Broad Institute Genome Sequencing Center for Infectious Disease"/>
            <person name="Wu L."/>
            <person name="Ma J."/>
        </authorList>
    </citation>
    <scope>NUCLEOTIDE SEQUENCE [LARGE SCALE GENOMIC DNA]</scope>
    <source>
        <strain evidence="7">CGMCC 1.12471</strain>
    </source>
</reference>
<feature type="region of interest" description="Disordered" evidence="2">
    <location>
        <begin position="169"/>
        <end position="194"/>
    </location>
</feature>
<gene>
    <name evidence="6" type="ORF">ACFSBI_07805</name>
</gene>
<dbReference type="EMBL" id="JBHUEA010000009">
    <property type="protein sequence ID" value="MFD1721450.1"/>
    <property type="molecule type" value="Genomic_DNA"/>
</dbReference>
<evidence type="ECO:0000313" key="7">
    <source>
        <dbReference type="Proteomes" id="UP001597347"/>
    </source>
</evidence>
<comment type="caution">
    <text evidence="6">The sequence shown here is derived from an EMBL/GenBank/DDBJ whole genome shotgun (WGS) entry which is preliminary data.</text>
</comment>
<evidence type="ECO:0000256" key="1">
    <source>
        <dbReference type="SAM" id="Coils"/>
    </source>
</evidence>
<feature type="region of interest" description="Disordered" evidence="2">
    <location>
        <begin position="607"/>
        <end position="628"/>
    </location>
</feature>
<feature type="chain" id="PRO_5047541501" evidence="4">
    <location>
        <begin position="40"/>
        <end position="703"/>
    </location>
</feature>
<feature type="compositionally biased region" description="Basic and acidic residues" evidence="2">
    <location>
        <begin position="607"/>
        <end position="618"/>
    </location>
</feature>
<proteinExistence type="predicted"/>
<evidence type="ECO:0000256" key="2">
    <source>
        <dbReference type="SAM" id="MobiDB-lite"/>
    </source>
</evidence>
<feature type="domain" description="TPM" evidence="5">
    <location>
        <begin position="51"/>
        <end position="168"/>
    </location>
</feature>
<dbReference type="RefSeq" id="WP_377933688.1">
    <property type="nucleotide sequence ID" value="NZ_JBHUEA010000009.1"/>
</dbReference>
<feature type="transmembrane region" description="Helical" evidence="3">
    <location>
        <begin position="200"/>
        <end position="222"/>
    </location>
</feature>